<evidence type="ECO:0000256" key="2">
    <source>
        <dbReference type="ARBA" id="ARBA00022679"/>
    </source>
</evidence>
<accession>A0AAV0TN57</accession>
<evidence type="ECO:0000313" key="10">
    <source>
        <dbReference type="EMBL" id="CAI5723506.1"/>
    </source>
</evidence>
<dbReference type="EMBL" id="CANTFM010000505">
    <property type="protein sequence ID" value="CAI5723506.1"/>
    <property type="molecule type" value="Genomic_DNA"/>
</dbReference>
<dbReference type="PANTHER" id="PTHR11085:SF9">
    <property type="entry name" value="NAD-DEPENDENT PROTEIN DEACETYLASE SIRTUIN-1"/>
    <property type="match status" value="1"/>
</dbReference>
<evidence type="ECO:0000256" key="3">
    <source>
        <dbReference type="ARBA" id="ARBA00022723"/>
    </source>
</evidence>
<dbReference type="InterPro" id="IPR019787">
    <property type="entry name" value="Znf_PHD-finger"/>
</dbReference>
<dbReference type="Proteomes" id="UP001162029">
    <property type="component" value="Unassembled WGS sequence"/>
</dbReference>
<dbReference type="GO" id="GO:0005634">
    <property type="term" value="C:nucleus"/>
    <property type="evidence" value="ECO:0007669"/>
    <property type="project" value="TreeGrafter"/>
</dbReference>
<evidence type="ECO:0000256" key="6">
    <source>
        <dbReference type="ARBA" id="ARBA00023027"/>
    </source>
</evidence>
<dbReference type="SUPFAM" id="SSF52467">
    <property type="entry name" value="DHS-like NAD/FAD-binding domain"/>
    <property type="match status" value="1"/>
</dbReference>
<keyword evidence="6" id="KW-0520">NAD</keyword>
<protein>
    <recommendedName>
        <fullName evidence="9">Deacetylase sirtuin-type domain-containing protein</fullName>
    </recommendedName>
</protein>
<evidence type="ECO:0000256" key="4">
    <source>
        <dbReference type="ARBA" id="ARBA00022771"/>
    </source>
</evidence>
<dbReference type="AlphaFoldDB" id="A0AAV0TN57"/>
<feature type="compositionally biased region" description="Acidic residues" evidence="8">
    <location>
        <begin position="32"/>
        <end position="42"/>
    </location>
</feature>
<evidence type="ECO:0000313" key="11">
    <source>
        <dbReference type="Proteomes" id="UP001162029"/>
    </source>
</evidence>
<dbReference type="InterPro" id="IPR026591">
    <property type="entry name" value="Sirtuin_cat_small_dom_sf"/>
</dbReference>
<dbReference type="Gene3D" id="3.30.1600.10">
    <property type="entry name" value="SIR2/SIRT2 'Small Domain"/>
    <property type="match status" value="1"/>
</dbReference>
<dbReference type="InterPro" id="IPR050134">
    <property type="entry name" value="NAD-dep_sirtuin_deacylases"/>
</dbReference>
<feature type="domain" description="Deacetylase sirtuin-type" evidence="9">
    <location>
        <begin position="116"/>
        <end position="235"/>
    </location>
</feature>
<reference evidence="10" key="1">
    <citation type="submission" date="2022-12" db="EMBL/GenBank/DDBJ databases">
        <authorList>
            <person name="Webb A."/>
        </authorList>
    </citation>
    <scope>NUCLEOTIDE SEQUENCE</scope>
    <source>
        <strain evidence="10">Pd1</strain>
    </source>
</reference>
<dbReference type="GO" id="GO:0017136">
    <property type="term" value="F:histone deacetylase activity, NAD-dependent"/>
    <property type="evidence" value="ECO:0007669"/>
    <property type="project" value="TreeGrafter"/>
</dbReference>
<dbReference type="GO" id="GO:0070403">
    <property type="term" value="F:NAD+ binding"/>
    <property type="evidence" value="ECO:0007669"/>
    <property type="project" value="InterPro"/>
</dbReference>
<comment type="caution">
    <text evidence="10">The sequence shown here is derived from an EMBL/GenBank/DDBJ whole genome shotgun (WGS) entry which is preliminary data.</text>
</comment>
<evidence type="ECO:0000259" key="9">
    <source>
        <dbReference type="PROSITE" id="PS50305"/>
    </source>
</evidence>
<dbReference type="PANTHER" id="PTHR11085">
    <property type="entry name" value="NAD-DEPENDENT PROTEIN DEACYLASE SIRTUIN-5, MITOCHONDRIAL-RELATED"/>
    <property type="match status" value="1"/>
</dbReference>
<dbReference type="SMART" id="SM00249">
    <property type="entry name" value="PHD"/>
    <property type="match status" value="1"/>
</dbReference>
<evidence type="ECO:0000256" key="5">
    <source>
        <dbReference type="ARBA" id="ARBA00022833"/>
    </source>
</evidence>
<evidence type="ECO:0000256" key="8">
    <source>
        <dbReference type="SAM" id="MobiDB-lite"/>
    </source>
</evidence>
<dbReference type="Pfam" id="PF02146">
    <property type="entry name" value="SIR2"/>
    <property type="match status" value="1"/>
</dbReference>
<dbReference type="InterPro" id="IPR011011">
    <property type="entry name" value="Znf_FYVE_PHD"/>
</dbReference>
<keyword evidence="5" id="KW-0862">Zinc</keyword>
<dbReference type="SUPFAM" id="SSF57903">
    <property type="entry name" value="FYVE/PHD zinc finger"/>
    <property type="match status" value="1"/>
</dbReference>
<sequence length="235" mass="26639">MMALPERPTRKAKRTDVDYAVLSSGQQIPEYSTEEDDLEDESYGSQKKKRRKQLAECFICHRPSKTYKNTMLQCDSCSRLYHGACGRPFQSTSILGNTSCYECLQEAKVDFLSALPRKTLDSIADFVKVLKKAKKIVVIAGAGISVSCGIPDFRSKDGIYAMACKMDVVLPEPECLFQIDYFRDDPAPFFEVVRNAFANSPKPSPTHCFLKLLQDKKSCCVYILRISMDWRKQLV</sequence>
<name>A0AAV0TN57_9STRA</name>
<organism evidence="10 11">
    <name type="scientific">Peronospora destructor</name>
    <dbReference type="NCBI Taxonomy" id="86335"/>
    <lineage>
        <taxon>Eukaryota</taxon>
        <taxon>Sar</taxon>
        <taxon>Stramenopiles</taxon>
        <taxon>Oomycota</taxon>
        <taxon>Peronosporomycetes</taxon>
        <taxon>Peronosporales</taxon>
        <taxon>Peronosporaceae</taxon>
        <taxon>Peronospora</taxon>
    </lineage>
</organism>
<feature type="region of interest" description="Disordered" evidence="8">
    <location>
        <begin position="1"/>
        <end position="47"/>
    </location>
</feature>
<proteinExistence type="predicted"/>
<dbReference type="InterPro" id="IPR029035">
    <property type="entry name" value="DHS-like_NAD/FAD-binding_dom"/>
</dbReference>
<dbReference type="GO" id="GO:0008270">
    <property type="term" value="F:zinc ion binding"/>
    <property type="evidence" value="ECO:0007669"/>
    <property type="project" value="UniProtKB-KW"/>
</dbReference>
<keyword evidence="4" id="KW-0863">Zinc-finger</keyword>
<dbReference type="PROSITE" id="PS50305">
    <property type="entry name" value="SIRTUIN"/>
    <property type="match status" value="1"/>
</dbReference>
<comment type="caution">
    <text evidence="7">Lacks conserved residue(s) required for the propagation of feature annotation.</text>
</comment>
<gene>
    <name evidence="10" type="ORF">PDE001_LOCUS2923</name>
</gene>
<evidence type="ECO:0000256" key="1">
    <source>
        <dbReference type="ARBA" id="ARBA00001947"/>
    </source>
</evidence>
<keyword evidence="3" id="KW-0479">Metal-binding</keyword>
<dbReference type="InterPro" id="IPR013083">
    <property type="entry name" value="Znf_RING/FYVE/PHD"/>
</dbReference>
<dbReference type="InterPro" id="IPR003000">
    <property type="entry name" value="Sirtuin"/>
</dbReference>
<dbReference type="Pfam" id="PF00628">
    <property type="entry name" value="PHD"/>
    <property type="match status" value="1"/>
</dbReference>
<dbReference type="Gene3D" id="3.40.50.1220">
    <property type="entry name" value="TPP-binding domain"/>
    <property type="match status" value="1"/>
</dbReference>
<comment type="cofactor">
    <cofactor evidence="1">
        <name>Zn(2+)</name>
        <dbReference type="ChEBI" id="CHEBI:29105"/>
    </cofactor>
</comment>
<dbReference type="InterPro" id="IPR026590">
    <property type="entry name" value="Ssirtuin_cat_dom"/>
</dbReference>
<dbReference type="Gene3D" id="3.30.40.10">
    <property type="entry name" value="Zinc/RING finger domain, C3HC4 (zinc finger)"/>
    <property type="match status" value="1"/>
</dbReference>
<keyword evidence="11" id="KW-1185">Reference proteome</keyword>
<keyword evidence="2" id="KW-0808">Transferase</keyword>
<evidence type="ECO:0000256" key="7">
    <source>
        <dbReference type="PROSITE-ProRule" id="PRU00236"/>
    </source>
</evidence>
<dbReference type="InterPro" id="IPR001965">
    <property type="entry name" value="Znf_PHD"/>
</dbReference>
<dbReference type="CDD" id="cd15489">
    <property type="entry name" value="PHD_SF"/>
    <property type="match status" value="1"/>
</dbReference>